<dbReference type="InterPro" id="IPR009229">
    <property type="entry name" value="AgrD"/>
</dbReference>
<dbReference type="RefSeq" id="WP_173126092.1">
    <property type="nucleotide sequence ID" value="NZ_JABMKX010000001.1"/>
</dbReference>
<proteinExistence type="predicted"/>
<gene>
    <name evidence="1" type="ORF">HQN87_00440</name>
</gene>
<dbReference type="EMBL" id="JABMKX010000001">
    <property type="protein sequence ID" value="NQX43783.1"/>
    <property type="molecule type" value="Genomic_DNA"/>
</dbReference>
<sequence>MRKNKWNLLSSALAFLAVITVTPASVFFVYGAEAPEELLK</sequence>
<evidence type="ECO:0000313" key="2">
    <source>
        <dbReference type="Proteomes" id="UP000711047"/>
    </source>
</evidence>
<dbReference type="Proteomes" id="UP000711047">
    <property type="component" value="Unassembled WGS sequence"/>
</dbReference>
<dbReference type="NCBIfam" id="TIGR04223">
    <property type="entry name" value="quorum_AgrD"/>
    <property type="match status" value="1"/>
</dbReference>
<accession>A0ABX2DGN4</accession>
<comment type="caution">
    <text evidence="1">The sequence shown here is derived from an EMBL/GenBank/DDBJ whole genome shotgun (WGS) entry which is preliminary data.</text>
</comment>
<keyword evidence="2" id="KW-1185">Reference proteome</keyword>
<protein>
    <submittedName>
        <fullName evidence="1">Cyclic lactone autoinducer peptide</fullName>
    </submittedName>
</protein>
<name>A0ABX2DGN4_9BACL</name>
<evidence type="ECO:0000313" key="1">
    <source>
        <dbReference type="EMBL" id="NQX43783.1"/>
    </source>
</evidence>
<reference evidence="1 2" key="1">
    <citation type="submission" date="2020-05" db="EMBL/GenBank/DDBJ databases">
        <title>Paenibacillus glebae, sp. nov., Paenibacillus humi sp. nov., Paenibacillus pedi sp. nov., Paenibacillus terrestris sp. nov. and Paenibacillus terricola sp. nov., isolated from a forest top soil sample.</title>
        <authorList>
            <person name="Qi S."/>
            <person name="Carlier A."/>
            <person name="Cnockaert M."/>
            <person name="Vandamme P."/>
        </authorList>
    </citation>
    <scope>NUCLEOTIDE SEQUENCE [LARGE SCALE GENOMIC DNA]</scope>
    <source>
        <strain evidence="1 2">LMG 29502</strain>
    </source>
</reference>
<organism evidence="1 2">
    <name type="scientific">Paenibacillus tritici</name>
    <dbReference type="NCBI Taxonomy" id="1873425"/>
    <lineage>
        <taxon>Bacteria</taxon>
        <taxon>Bacillati</taxon>
        <taxon>Bacillota</taxon>
        <taxon>Bacilli</taxon>
        <taxon>Bacillales</taxon>
        <taxon>Paenibacillaceae</taxon>
        <taxon>Paenibacillus</taxon>
    </lineage>
</organism>